<sequence length="101" mass="11338">MNILAQQSLSPLYACASCGRFFIRNGTIFGHFSSILHTVVSKASISQVIQLARFPTTLPCFLFFLKTQEIHNSLPGALDDICNPPHRVTDSWQYFNLTSFV</sequence>
<dbReference type="PROSITE" id="PS50157">
    <property type="entry name" value="ZINC_FINGER_C2H2_2"/>
    <property type="match status" value="1"/>
</dbReference>
<keyword evidence="3" id="KW-1185">Reference proteome</keyword>
<evidence type="ECO:0000313" key="4">
    <source>
        <dbReference type="WBParaSite" id="Hba_07451"/>
    </source>
</evidence>
<evidence type="ECO:0000259" key="2">
    <source>
        <dbReference type="PROSITE" id="PS50157"/>
    </source>
</evidence>
<reference evidence="4" key="1">
    <citation type="submission" date="2016-11" db="UniProtKB">
        <authorList>
            <consortium name="WormBaseParasite"/>
        </authorList>
    </citation>
    <scope>IDENTIFICATION</scope>
</reference>
<protein>
    <submittedName>
        <fullName evidence="4">C2H2-type domain-containing protein</fullName>
    </submittedName>
</protein>
<evidence type="ECO:0000256" key="1">
    <source>
        <dbReference type="PROSITE-ProRule" id="PRU00042"/>
    </source>
</evidence>
<organism evidence="3 4">
    <name type="scientific">Heterorhabditis bacteriophora</name>
    <name type="common">Entomopathogenic nematode worm</name>
    <dbReference type="NCBI Taxonomy" id="37862"/>
    <lineage>
        <taxon>Eukaryota</taxon>
        <taxon>Metazoa</taxon>
        <taxon>Ecdysozoa</taxon>
        <taxon>Nematoda</taxon>
        <taxon>Chromadorea</taxon>
        <taxon>Rhabditida</taxon>
        <taxon>Rhabditina</taxon>
        <taxon>Rhabditomorpha</taxon>
        <taxon>Strongyloidea</taxon>
        <taxon>Heterorhabditidae</taxon>
        <taxon>Heterorhabditis</taxon>
    </lineage>
</organism>
<keyword evidence="1" id="KW-0479">Metal-binding</keyword>
<accession>A0A1I7WQM3</accession>
<dbReference type="AlphaFoldDB" id="A0A1I7WQM3"/>
<evidence type="ECO:0000313" key="3">
    <source>
        <dbReference type="Proteomes" id="UP000095283"/>
    </source>
</evidence>
<dbReference type="InterPro" id="IPR013087">
    <property type="entry name" value="Znf_C2H2_type"/>
</dbReference>
<dbReference type="PROSITE" id="PS00028">
    <property type="entry name" value="ZINC_FINGER_C2H2_1"/>
    <property type="match status" value="1"/>
</dbReference>
<keyword evidence="1" id="KW-0862">Zinc</keyword>
<feature type="domain" description="C2H2-type" evidence="2">
    <location>
        <begin position="13"/>
        <end position="38"/>
    </location>
</feature>
<dbReference type="WBParaSite" id="Hba_07451">
    <property type="protein sequence ID" value="Hba_07451"/>
    <property type="gene ID" value="Hba_07451"/>
</dbReference>
<proteinExistence type="predicted"/>
<name>A0A1I7WQM3_HETBA</name>
<dbReference type="GO" id="GO:0008270">
    <property type="term" value="F:zinc ion binding"/>
    <property type="evidence" value="ECO:0007669"/>
    <property type="project" value="UniProtKB-KW"/>
</dbReference>
<dbReference type="Proteomes" id="UP000095283">
    <property type="component" value="Unplaced"/>
</dbReference>
<keyword evidence="1" id="KW-0863">Zinc-finger</keyword>